<dbReference type="AlphaFoldDB" id="A0A432XGB9"/>
<proteinExistence type="predicted"/>
<accession>A0A432XGB9</accession>
<comment type="caution">
    <text evidence="2">The sequence shown here is derived from an EMBL/GenBank/DDBJ whole genome shotgun (WGS) entry which is preliminary data.</text>
</comment>
<evidence type="ECO:0000256" key="1">
    <source>
        <dbReference type="SAM" id="Phobius"/>
    </source>
</evidence>
<keyword evidence="1" id="KW-1133">Transmembrane helix</keyword>
<dbReference type="OrthoDB" id="6234984at2"/>
<keyword evidence="1" id="KW-0812">Transmembrane</keyword>
<keyword evidence="3" id="KW-1185">Reference proteome</keyword>
<sequence>MNRAWVINGWRLQERSASAVTKALETARARGMRSYNISRIGRHYWLVCSRDAVQAYDLASTVRRSYPKVQQGIYLAYWREQVVVIVWRNDVLQHCLACETDADGFAHLKLLLGRLTRKSRRHSALLIAGSVPAEMRDYCDEHLAQWQQRTTAVEIAELTVDKRAKLRDMALPTPWQQRQRLFALVFSVLLVMALAGWYWWPQSEQAEQVTAQVQQALPDPRGVAPEVLQQLPKLFAGMQHLAGWEWRSASLQGQQLEVVLKATYGRPEELALQLDPAWQLLPQRQQAAARYQWPTEPYARQQGGFTINALEVGSWQRQLERLFPNLTVRQERSRESTFYQQQVFTLNLLDTKFTELARLTHLLSHPHLRIVKMNLQAGRSLRSELEVHLYEPRPISTEGAS</sequence>
<keyword evidence="1" id="KW-0472">Membrane</keyword>
<organism evidence="2 3">
    <name type="scientific">Pseudidiomarina aquimaris</name>
    <dbReference type="NCBI Taxonomy" id="641841"/>
    <lineage>
        <taxon>Bacteria</taxon>
        <taxon>Pseudomonadati</taxon>
        <taxon>Pseudomonadota</taxon>
        <taxon>Gammaproteobacteria</taxon>
        <taxon>Alteromonadales</taxon>
        <taxon>Idiomarinaceae</taxon>
        <taxon>Pseudidiomarina</taxon>
    </lineage>
</organism>
<dbReference type="RefSeq" id="WP_126833867.1">
    <property type="nucleotide sequence ID" value="NZ_PIPT01000005.1"/>
</dbReference>
<protein>
    <submittedName>
        <fullName evidence="2">Uncharacterized protein</fullName>
    </submittedName>
</protein>
<dbReference type="EMBL" id="PIPT01000005">
    <property type="protein sequence ID" value="RUO47720.1"/>
    <property type="molecule type" value="Genomic_DNA"/>
</dbReference>
<reference evidence="3" key="1">
    <citation type="journal article" date="2018" name="Front. Microbiol.">
        <title>Genome-Based Analysis Reveals the Taxonomy and Diversity of the Family Idiomarinaceae.</title>
        <authorList>
            <person name="Liu Y."/>
            <person name="Lai Q."/>
            <person name="Shao Z."/>
        </authorList>
    </citation>
    <scope>NUCLEOTIDE SEQUENCE [LARGE SCALE GENOMIC DNA]</scope>
    <source>
        <strain evidence="3">SW15</strain>
    </source>
</reference>
<feature type="transmembrane region" description="Helical" evidence="1">
    <location>
        <begin position="181"/>
        <end position="200"/>
    </location>
</feature>
<evidence type="ECO:0000313" key="2">
    <source>
        <dbReference type="EMBL" id="RUO47720.1"/>
    </source>
</evidence>
<dbReference type="Proteomes" id="UP000286678">
    <property type="component" value="Unassembled WGS sequence"/>
</dbReference>
<evidence type="ECO:0000313" key="3">
    <source>
        <dbReference type="Proteomes" id="UP000286678"/>
    </source>
</evidence>
<name>A0A432XGB9_9GAMM</name>
<gene>
    <name evidence="2" type="ORF">CWE21_07700</name>
</gene>